<dbReference type="Proteomes" id="UP000018208">
    <property type="component" value="Unassembled WGS sequence"/>
</dbReference>
<sequence>MRSVKLNKTPQISDFQSQNIIEMCEFYQNNIIPSESALFSFAQTFLKQTPTFLNSNEFILSAFILTYKPSFPQSSIELAQNLLESLATALFQNLQVSDPENFATFMQTLNIQQFNIISGSIKFFTCFYTPVFQYFVQFEECQEQISSVLKTSKIDLNSLIQLPFLPYEAYFESANFCFQSDSEELHQLADKIDCSSLCEFRNSTPAFLLFINCYVHSRMNTRSFETKQGIKIIKSMIQSIDSKKQKIGFEGLLEISRKSNYFSLKIGIESIIHSDVAEQIADVLGGEFLVQWEELKQE</sequence>
<evidence type="ECO:0000313" key="3">
    <source>
        <dbReference type="Proteomes" id="UP000018208"/>
    </source>
</evidence>
<dbReference type="EMBL" id="AUWU02000004">
    <property type="protein sequence ID" value="KAH0574366.1"/>
    <property type="molecule type" value="Genomic_DNA"/>
</dbReference>
<protein>
    <submittedName>
        <fullName evidence="1">Uncharacterized protein</fullName>
    </submittedName>
</protein>
<reference evidence="1 2" key="1">
    <citation type="journal article" date="2014" name="PLoS Genet.">
        <title>The Genome of Spironucleus salmonicida Highlights a Fish Pathogen Adapted to Fluctuating Environments.</title>
        <authorList>
            <person name="Xu F."/>
            <person name="Jerlstrom-Hultqvist J."/>
            <person name="Einarsson E."/>
            <person name="Astvaldsson A."/>
            <person name="Svard S.G."/>
            <person name="Andersson J.O."/>
        </authorList>
    </citation>
    <scope>NUCLEOTIDE SEQUENCE</scope>
    <source>
        <strain evidence="2">ATCC 50377</strain>
    </source>
</reference>
<accession>V6LN55</accession>
<dbReference type="EMBL" id="KI546085">
    <property type="protein sequence ID" value="EST46127.1"/>
    <property type="molecule type" value="Genomic_DNA"/>
</dbReference>
<organism evidence="1">
    <name type="scientific">Spironucleus salmonicida</name>
    <dbReference type="NCBI Taxonomy" id="348837"/>
    <lineage>
        <taxon>Eukaryota</taxon>
        <taxon>Metamonada</taxon>
        <taxon>Diplomonadida</taxon>
        <taxon>Hexamitidae</taxon>
        <taxon>Hexamitinae</taxon>
        <taxon>Spironucleus</taxon>
    </lineage>
</organism>
<gene>
    <name evidence="1" type="ORF">SS50377_14122</name>
    <name evidence="2" type="ORF">SS50377_24321</name>
</gene>
<evidence type="ECO:0000313" key="2">
    <source>
        <dbReference type="EMBL" id="KAH0574366.1"/>
    </source>
</evidence>
<keyword evidence="3" id="KW-1185">Reference proteome</keyword>
<proteinExistence type="predicted"/>
<dbReference type="AlphaFoldDB" id="V6LN55"/>
<reference evidence="2" key="2">
    <citation type="submission" date="2020-12" db="EMBL/GenBank/DDBJ databases">
        <title>New Spironucleus salmonicida genome in near-complete chromosomes.</title>
        <authorList>
            <person name="Xu F."/>
            <person name="Kurt Z."/>
            <person name="Jimenez-Gonzalez A."/>
            <person name="Astvaldsson A."/>
            <person name="Andersson J.O."/>
            <person name="Svard S.G."/>
        </authorList>
    </citation>
    <scope>NUCLEOTIDE SEQUENCE</scope>
    <source>
        <strain evidence="2">ATCC 50377</strain>
    </source>
</reference>
<name>V6LN55_9EUKA</name>
<dbReference type="VEuPathDB" id="GiardiaDB:SS50377_24321"/>
<evidence type="ECO:0000313" key="1">
    <source>
        <dbReference type="EMBL" id="EST46127.1"/>
    </source>
</evidence>